<dbReference type="PROSITE" id="PS50005">
    <property type="entry name" value="TPR"/>
    <property type="match status" value="2"/>
</dbReference>
<dbReference type="InterPro" id="IPR009057">
    <property type="entry name" value="Homeodomain-like_sf"/>
</dbReference>
<organism evidence="8 9">
    <name type="scientific">Aquimarina rubra</name>
    <dbReference type="NCBI Taxonomy" id="1920033"/>
    <lineage>
        <taxon>Bacteria</taxon>
        <taxon>Pseudomonadati</taxon>
        <taxon>Bacteroidota</taxon>
        <taxon>Flavobacteriia</taxon>
        <taxon>Flavobacteriales</taxon>
        <taxon>Flavobacteriaceae</taxon>
        <taxon>Aquimarina</taxon>
    </lineage>
</organism>
<dbReference type="PRINTS" id="PR00032">
    <property type="entry name" value="HTHARAC"/>
</dbReference>
<dbReference type="Pfam" id="PF12833">
    <property type="entry name" value="HTH_18"/>
    <property type="match status" value="1"/>
</dbReference>
<dbReference type="SUPFAM" id="SSF46689">
    <property type="entry name" value="Homeodomain-like"/>
    <property type="match status" value="1"/>
</dbReference>
<feature type="repeat" description="TPR" evidence="4">
    <location>
        <begin position="180"/>
        <end position="213"/>
    </location>
</feature>
<dbReference type="PANTHER" id="PTHR43280:SF29">
    <property type="entry name" value="ARAC-FAMILY TRANSCRIPTIONAL REGULATOR"/>
    <property type="match status" value="1"/>
</dbReference>
<feature type="coiled-coil region" evidence="5">
    <location>
        <begin position="353"/>
        <end position="387"/>
    </location>
</feature>
<dbReference type="PROSITE" id="PS01124">
    <property type="entry name" value="HTH_ARAC_FAMILY_2"/>
    <property type="match status" value="1"/>
</dbReference>
<accession>A0ABW5LKC5</accession>
<evidence type="ECO:0000256" key="5">
    <source>
        <dbReference type="SAM" id="Coils"/>
    </source>
</evidence>
<dbReference type="InterPro" id="IPR018060">
    <property type="entry name" value="HTH_AraC"/>
</dbReference>
<keyword evidence="5" id="KW-0175">Coiled coil</keyword>
<dbReference type="SMART" id="SM00342">
    <property type="entry name" value="HTH_ARAC"/>
    <property type="match status" value="1"/>
</dbReference>
<gene>
    <name evidence="8" type="ORF">ACFSR1_14500</name>
</gene>
<dbReference type="InterPro" id="IPR019734">
    <property type="entry name" value="TPR_rpt"/>
</dbReference>
<dbReference type="Pfam" id="PF13424">
    <property type="entry name" value="TPR_12"/>
    <property type="match status" value="2"/>
</dbReference>
<keyword evidence="3" id="KW-0804">Transcription</keyword>
<dbReference type="SUPFAM" id="SSF48452">
    <property type="entry name" value="TPR-like"/>
    <property type="match status" value="1"/>
</dbReference>
<keyword evidence="4" id="KW-0802">TPR repeat</keyword>
<dbReference type="PROSITE" id="PS00041">
    <property type="entry name" value="HTH_ARAC_FAMILY_1"/>
    <property type="match status" value="1"/>
</dbReference>
<proteinExistence type="predicted"/>
<dbReference type="PANTHER" id="PTHR43280">
    <property type="entry name" value="ARAC-FAMILY TRANSCRIPTIONAL REGULATOR"/>
    <property type="match status" value="1"/>
</dbReference>
<evidence type="ECO:0000259" key="7">
    <source>
        <dbReference type="PROSITE" id="PS01124"/>
    </source>
</evidence>
<keyword evidence="1" id="KW-0805">Transcription regulation</keyword>
<dbReference type="InterPro" id="IPR020449">
    <property type="entry name" value="Tscrpt_reg_AraC-type_HTH"/>
</dbReference>
<keyword evidence="6" id="KW-0472">Membrane</keyword>
<dbReference type="InterPro" id="IPR018062">
    <property type="entry name" value="HTH_AraC-typ_CS"/>
</dbReference>
<evidence type="ECO:0000256" key="2">
    <source>
        <dbReference type="ARBA" id="ARBA00023125"/>
    </source>
</evidence>
<feature type="domain" description="HTH araC/xylS-type" evidence="7">
    <location>
        <begin position="419"/>
        <end position="523"/>
    </location>
</feature>
<keyword evidence="6" id="KW-1133">Transmembrane helix</keyword>
<evidence type="ECO:0000313" key="8">
    <source>
        <dbReference type="EMBL" id="MFD2563887.1"/>
    </source>
</evidence>
<dbReference type="Gene3D" id="1.10.10.60">
    <property type="entry name" value="Homeodomain-like"/>
    <property type="match status" value="1"/>
</dbReference>
<evidence type="ECO:0000256" key="6">
    <source>
        <dbReference type="SAM" id="Phobius"/>
    </source>
</evidence>
<feature type="transmembrane region" description="Helical" evidence="6">
    <location>
        <begin position="330"/>
        <end position="350"/>
    </location>
</feature>
<feature type="coiled-coil region" evidence="5">
    <location>
        <begin position="186"/>
        <end position="213"/>
    </location>
</feature>
<name>A0ABW5LKC5_9FLAO</name>
<sequence>MQSQTSFSLSDSDAMIKIKELQNIAEVTYRKGDFELYKKYVDSLQVIAKDYGFLEDEILAVVGQGIYYSNLNIYNESLEKYLKALDRTEELPENSKTKIIVLVNLGNLYNNLSQYDRASETFKKVIRLAKQHENPERVLIASYNALGITAGHQNKHEESLLYAEKVDSFATALARNDIKIVALNNIADSYIKLEKYQKALQRAEQALDLITKEESVESKANSHLHLGVAYLGLNEPINAIDNLLIVKDISASNSFLKLKMQSHKYLAKAYELNGNLKKSLNEHKQYVEVKDAYLNSLSEGKRIIAERELKEQEIFFTEEKDLLESRNKKIILFGSLLITFVVLGLLVYFFNRRKALRKQSESLALDKELLENENRSLKDKLNEIMRREPVQEPTISLSNSSNKYQNSSLSYQDRDEYAERILKYMEDEKPYLNEDLKQSDFAEALDMSVPQVSEVLNACFRKNFNNFLNLYRINEVKKLMKNPSYEEYKIVAIGYEAGFKSKTSFNRAFKNLVGVTPSEYRKKSA</sequence>
<evidence type="ECO:0000313" key="9">
    <source>
        <dbReference type="Proteomes" id="UP001597319"/>
    </source>
</evidence>
<dbReference type="SMART" id="SM00028">
    <property type="entry name" value="TPR"/>
    <property type="match status" value="5"/>
</dbReference>
<keyword evidence="6" id="KW-0812">Transmembrane</keyword>
<keyword evidence="9" id="KW-1185">Reference proteome</keyword>
<feature type="repeat" description="TPR" evidence="4">
    <location>
        <begin position="99"/>
        <end position="132"/>
    </location>
</feature>
<reference evidence="9" key="1">
    <citation type="journal article" date="2019" name="Int. J. Syst. Evol. Microbiol.">
        <title>The Global Catalogue of Microorganisms (GCM) 10K type strain sequencing project: providing services to taxonomists for standard genome sequencing and annotation.</title>
        <authorList>
            <consortium name="The Broad Institute Genomics Platform"/>
            <consortium name="The Broad Institute Genome Sequencing Center for Infectious Disease"/>
            <person name="Wu L."/>
            <person name="Ma J."/>
        </authorList>
    </citation>
    <scope>NUCLEOTIDE SEQUENCE [LARGE SCALE GENOMIC DNA]</scope>
    <source>
        <strain evidence="9">KCTC 52274</strain>
    </source>
</reference>
<keyword evidence="2" id="KW-0238">DNA-binding</keyword>
<dbReference type="InterPro" id="IPR011990">
    <property type="entry name" value="TPR-like_helical_dom_sf"/>
</dbReference>
<evidence type="ECO:0000256" key="3">
    <source>
        <dbReference type="ARBA" id="ARBA00023163"/>
    </source>
</evidence>
<evidence type="ECO:0000256" key="1">
    <source>
        <dbReference type="ARBA" id="ARBA00023015"/>
    </source>
</evidence>
<dbReference type="Gene3D" id="1.25.40.10">
    <property type="entry name" value="Tetratricopeptide repeat domain"/>
    <property type="match status" value="2"/>
</dbReference>
<comment type="caution">
    <text evidence="8">The sequence shown here is derived from an EMBL/GenBank/DDBJ whole genome shotgun (WGS) entry which is preliminary data.</text>
</comment>
<evidence type="ECO:0000256" key="4">
    <source>
        <dbReference type="PROSITE-ProRule" id="PRU00339"/>
    </source>
</evidence>
<protein>
    <submittedName>
        <fullName evidence="8">Tetratricopeptide repeat protein</fullName>
    </submittedName>
</protein>
<dbReference type="EMBL" id="JBHULE010000019">
    <property type="protein sequence ID" value="MFD2563887.1"/>
    <property type="molecule type" value="Genomic_DNA"/>
</dbReference>
<dbReference type="RefSeq" id="WP_378293681.1">
    <property type="nucleotide sequence ID" value="NZ_JBHULE010000019.1"/>
</dbReference>
<dbReference type="Proteomes" id="UP001597319">
    <property type="component" value="Unassembled WGS sequence"/>
</dbReference>